<dbReference type="PANTHER" id="PTHR22789">
    <property type="entry name" value="FUCULOSE PHOSPHATE ALDOLASE"/>
    <property type="match status" value="1"/>
</dbReference>
<dbReference type="Pfam" id="PF00596">
    <property type="entry name" value="Aldolase_II"/>
    <property type="match status" value="1"/>
</dbReference>
<dbReference type="InterPro" id="IPR001303">
    <property type="entry name" value="Aldolase_II/adducin_N"/>
</dbReference>
<evidence type="ECO:0000313" key="4">
    <source>
        <dbReference type="EMBL" id="AYQ54425.1"/>
    </source>
</evidence>
<dbReference type="GO" id="GO:0016832">
    <property type="term" value="F:aldehyde-lyase activity"/>
    <property type="evidence" value="ECO:0007669"/>
    <property type="project" value="TreeGrafter"/>
</dbReference>
<dbReference type="PANTHER" id="PTHR22789:SF0">
    <property type="entry name" value="3-OXO-TETRONATE 4-PHOSPHATE DECARBOXYLASE-RELATED"/>
    <property type="match status" value="1"/>
</dbReference>
<accession>A0A3G3IF40</accession>
<evidence type="ECO:0000256" key="2">
    <source>
        <dbReference type="ARBA" id="ARBA00023239"/>
    </source>
</evidence>
<dbReference type="GO" id="GO:0046872">
    <property type="term" value="F:metal ion binding"/>
    <property type="evidence" value="ECO:0007669"/>
    <property type="project" value="UniProtKB-KW"/>
</dbReference>
<dbReference type="InterPro" id="IPR036409">
    <property type="entry name" value="Aldolase_II/adducin_N_sf"/>
</dbReference>
<evidence type="ECO:0000313" key="5">
    <source>
        <dbReference type="Proteomes" id="UP000273278"/>
    </source>
</evidence>
<dbReference type="SUPFAM" id="SSF53639">
    <property type="entry name" value="AraD/HMP-PK domain-like"/>
    <property type="match status" value="1"/>
</dbReference>
<organism evidence="4 5">
    <name type="scientific">Methanomethylophilus alvi</name>
    <dbReference type="NCBI Taxonomy" id="1291540"/>
    <lineage>
        <taxon>Archaea</taxon>
        <taxon>Methanobacteriati</taxon>
        <taxon>Thermoplasmatota</taxon>
        <taxon>Thermoplasmata</taxon>
        <taxon>Methanomassiliicoccales</taxon>
        <taxon>Methanomethylophilaceae</taxon>
        <taxon>Methanomethylophilus</taxon>
    </lineage>
</organism>
<evidence type="ECO:0000256" key="1">
    <source>
        <dbReference type="ARBA" id="ARBA00022723"/>
    </source>
</evidence>
<dbReference type="UniPathway" id="UPA00071"/>
<dbReference type="AlphaFoldDB" id="A0A3G3IF40"/>
<protein>
    <submittedName>
        <fullName evidence="4">Ribulose phosphate epimerase</fullName>
    </submittedName>
</protein>
<dbReference type="GO" id="GO:0019323">
    <property type="term" value="P:pentose catabolic process"/>
    <property type="evidence" value="ECO:0007669"/>
    <property type="project" value="TreeGrafter"/>
</dbReference>
<dbReference type="GO" id="GO:0005829">
    <property type="term" value="C:cytosol"/>
    <property type="evidence" value="ECO:0007669"/>
    <property type="project" value="TreeGrafter"/>
</dbReference>
<sequence>MTNESFARRRLAECCHLLYDRHLTVSAGGNMSVRLGEDEILITPSGVNKGLISGDDLVKMDMDGNVISGGKPSIEHKFHIGIYKENPETNAVIHCHPLYCLALAVKGEDIKSCLTPEGVLLLDQVPTVRYETPGSQELVDAVMEYADAPAMLMAKHGAITQGRTLEEAFNRMEELEFQAHLQILAGDAAELPVEEVAKLRGMR</sequence>
<keyword evidence="2" id="KW-0456">Lyase</keyword>
<reference evidence="4 5" key="1">
    <citation type="submission" date="2016-10" db="EMBL/GenBank/DDBJ databases">
        <title>Complete genome of the TMA-utilizing, human hosted archaeon Methanomethylophilus alvus Gen. nov, sp. nov., strain Mx-05, derived from a pure culture.</title>
        <authorList>
            <person name="Brugere J.-F."/>
            <person name="Ben Hania W."/>
            <person name="Chaudhary P.P."/>
            <person name="Gaci N."/>
            <person name="Borrel G."/>
            <person name="Cao Van Tuat L."/>
            <person name="Fardeau M.-L."/>
            <person name="Harris H.M.B."/>
            <person name="O'Toole P.W."/>
            <person name="Ollivier B."/>
        </authorList>
    </citation>
    <scope>NUCLEOTIDE SEQUENCE [LARGE SCALE GENOMIC DNA]</scope>
    <source>
        <strain evidence="4 5">Mx-05</strain>
    </source>
</reference>
<name>A0A3G3IF40_9ARCH</name>
<dbReference type="Proteomes" id="UP000273278">
    <property type="component" value="Chromosome"/>
</dbReference>
<dbReference type="OMA" id="ICRYGRS"/>
<dbReference type="SMART" id="SM01007">
    <property type="entry name" value="Aldolase_II"/>
    <property type="match status" value="1"/>
</dbReference>
<dbReference type="EMBL" id="CP017686">
    <property type="protein sequence ID" value="AYQ54425.1"/>
    <property type="molecule type" value="Genomic_DNA"/>
</dbReference>
<dbReference type="Gene3D" id="3.40.225.10">
    <property type="entry name" value="Class II aldolase/adducin N-terminal domain"/>
    <property type="match status" value="1"/>
</dbReference>
<keyword evidence="1" id="KW-0479">Metal-binding</keyword>
<feature type="domain" description="Class II aldolase/adducin N-terminal" evidence="3">
    <location>
        <begin position="9"/>
        <end position="183"/>
    </location>
</feature>
<dbReference type="RefSeq" id="WP_015504135.1">
    <property type="nucleotide sequence ID" value="NZ_CP017686.1"/>
</dbReference>
<proteinExistence type="predicted"/>
<dbReference type="GeneID" id="41321028"/>
<evidence type="ECO:0000259" key="3">
    <source>
        <dbReference type="SMART" id="SM01007"/>
    </source>
</evidence>
<dbReference type="InterPro" id="IPR050197">
    <property type="entry name" value="Aldolase_class_II_sugar_metab"/>
</dbReference>
<gene>
    <name evidence="4" type="ORF">BKD89_01125</name>
</gene>